<gene>
    <name evidence="2" type="ORF">D8S85_12810</name>
</gene>
<evidence type="ECO:0000313" key="2">
    <source>
        <dbReference type="EMBL" id="AZS30340.1"/>
    </source>
</evidence>
<dbReference type="Pfam" id="PF10825">
    <property type="entry name" value="DUF2752"/>
    <property type="match status" value="1"/>
</dbReference>
<feature type="transmembrane region" description="Helical" evidence="1">
    <location>
        <begin position="69"/>
        <end position="89"/>
    </location>
</feature>
<evidence type="ECO:0000313" key="3">
    <source>
        <dbReference type="Proteomes" id="UP000270673"/>
    </source>
</evidence>
<dbReference type="OrthoDB" id="9815897at2"/>
<accession>A0A3S9VV00</accession>
<proteinExistence type="predicted"/>
<dbReference type="KEGG" id="buy:D8S85_12810"/>
<dbReference type="InterPro" id="IPR021215">
    <property type="entry name" value="DUF2752"/>
</dbReference>
<keyword evidence="1" id="KW-1133">Transmembrane helix</keyword>
<protein>
    <submittedName>
        <fullName evidence="2">DUF2752 domain-containing protein</fullName>
    </submittedName>
</protein>
<feature type="transmembrane region" description="Helical" evidence="1">
    <location>
        <begin position="101"/>
        <end position="121"/>
    </location>
</feature>
<feature type="transmembrane region" description="Helical" evidence="1">
    <location>
        <begin position="7"/>
        <end position="25"/>
    </location>
</feature>
<reference evidence="2 3" key="1">
    <citation type="submission" date="2018-10" db="EMBL/GenBank/DDBJ databases">
        <title>Butyricimonas faecalis sp. nov., isolated from human faeces and emended description of the genus Butyricimonas.</title>
        <authorList>
            <person name="Le Roy T."/>
            <person name="Van der Smissen P."/>
            <person name="Paquot A."/>
            <person name="Delzenne N."/>
            <person name="Muccioli G."/>
            <person name="Collet J.-F."/>
            <person name="Cani P.D."/>
        </authorList>
    </citation>
    <scope>NUCLEOTIDE SEQUENCE [LARGE SCALE GENOMIC DNA]</scope>
    <source>
        <strain evidence="2 3">H184</strain>
    </source>
</reference>
<dbReference type="Proteomes" id="UP000270673">
    <property type="component" value="Chromosome"/>
</dbReference>
<sequence length="136" mass="15850">MYSFGHFKKIGLILIILLGIILFFVDPEYSAFIPKCPFRWFTGFDCPACGSQRAIHQLLHLNIKGAFGYNPFLMLSFPYLIALVITQWFDPQNRLARLKRICRHQITVNTYLILIIVWWIARNLLPIFRDTTSSIG</sequence>
<dbReference type="EMBL" id="CP032819">
    <property type="protein sequence ID" value="AZS30340.1"/>
    <property type="molecule type" value="Genomic_DNA"/>
</dbReference>
<evidence type="ECO:0000256" key="1">
    <source>
        <dbReference type="SAM" id="Phobius"/>
    </source>
</evidence>
<name>A0A3S9VV00_9BACT</name>
<dbReference type="AlphaFoldDB" id="A0A3S9VV00"/>
<keyword evidence="1" id="KW-0472">Membrane</keyword>
<keyword evidence="1" id="KW-0812">Transmembrane</keyword>
<organism evidence="2 3">
    <name type="scientific">Butyricimonas faecalis</name>
    <dbReference type="NCBI Taxonomy" id="2093856"/>
    <lineage>
        <taxon>Bacteria</taxon>
        <taxon>Pseudomonadati</taxon>
        <taxon>Bacteroidota</taxon>
        <taxon>Bacteroidia</taxon>
        <taxon>Bacteroidales</taxon>
        <taxon>Odoribacteraceae</taxon>
        <taxon>Butyricimonas</taxon>
    </lineage>
</organism>
<keyword evidence="3" id="KW-1185">Reference proteome</keyword>